<dbReference type="EMBL" id="JALIDZ010000007">
    <property type="protein sequence ID" value="MCT8973318.1"/>
    <property type="molecule type" value="Genomic_DNA"/>
</dbReference>
<evidence type="ECO:0000256" key="3">
    <source>
        <dbReference type="ARBA" id="ARBA00023027"/>
    </source>
</evidence>
<evidence type="ECO:0000256" key="1">
    <source>
        <dbReference type="ARBA" id="ARBA00006601"/>
    </source>
</evidence>
<dbReference type="PANTHER" id="PTHR43491">
    <property type="entry name" value="UDP-N-ACETYL-D-MANNOSAMINE DEHYDROGENASE"/>
    <property type="match status" value="1"/>
</dbReference>
<dbReference type="GO" id="GO:0051287">
    <property type="term" value="F:NAD binding"/>
    <property type="evidence" value="ECO:0007669"/>
    <property type="project" value="InterPro"/>
</dbReference>
<dbReference type="GO" id="GO:0000271">
    <property type="term" value="P:polysaccharide biosynthetic process"/>
    <property type="evidence" value="ECO:0007669"/>
    <property type="project" value="InterPro"/>
</dbReference>
<dbReference type="PANTHER" id="PTHR43491:SF2">
    <property type="entry name" value="UDP-N-ACETYL-D-MANNOSAMINE DEHYDROGENASE"/>
    <property type="match status" value="1"/>
</dbReference>
<keyword evidence="7" id="KW-1185">Reference proteome</keyword>
<sequence length="426" mass="45559">MEERIAVVGLGYVGLPVLLAFARRYEGTIGFDREARRIDDLVSGNDANGDVDPADLQSTRATFTTDATHLRGASFVVVAVPTPIDDHRRPDFGPLRAACETVGRHLSKGAVVVFESTVYPGATEEVCGPLLESVSGLRRGVDFFLGYSPERINPGDTAHDFESIVKVVAGEDADTLERVARAYASVVPAGVHRAGSIPVAEAAKVLENTQRDINIALMNELAMICNRLGIRTAEVLRAAETKWNFLPFRPGLVGGHCVGVDPYWLAARAETAGHHPQMILAGRRINDGMSAYIAGEVARRLSRAGMALSEARIAICGVTFKPDVSDTRNSRVPAIARELAAFGARVLLNDPLADAGAFAEETGLELSPDEALRDLDALILAAPHRSYLDAGRGRLLGALRDGGLFVDITSAVEPADMPPGVTYWSL</sequence>
<evidence type="ECO:0000313" key="6">
    <source>
        <dbReference type="EMBL" id="MCT8973318.1"/>
    </source>
</evidence>
<dbReference type="Pfam" id="PF00984">
    <property type="entry name" value="UDPG_MGDP_dh"/>
    <property type="match status" value="1"/>
</dbReference>
<keyword evidence="2" id="KW-0560">Oxidoreductase</keyword>
<gene>
    <name evidence="6" type="ORF">MUB46_15765</name>
</gene>
<dbReference type="SUPFAM" id="SSF48179">
    <property type="entry name" value="6-phosphogluconate dehydrogenase C-terminal domain-like"/>
    <property type="match status" value="1"/>
</dbReference>
<dbReference type="NCBIfam" id="TIGR03026">
    <property type="entry name" value="NDP-sugDHase"/>
    <property type="match status" value="1"/>
</dbReference>
<reference evidence="6 7" key="1">
    <citation type="submission" date="2022-04" db="EMBL/GenBank/DDBJ databases">
        <authorList>
            <person name="Ye Y.-Q."/>
            <person name="Du Z.-J."/>
        </authorList>
    </citation>
    <scope>NUCLEOTIDE SEQUENCE [LARGE SCALE GENOMIC DNA]</scope>
    <source>
        <strain evidence="6 7">A6E488</strain>
    </source>
</reference>
<dbReference type="PIRSF" id="PIRSF000124">
    <property type="entry name" value="UDPglc_GDPman_dh"/>
    <property type="match status" value="1"/>
</dbReference>
<evidence type="ECO:0000256" key="2">
    <source>
        <dbReference type="ARBA" id="ARBA00023002"/>
    </source>
</evidence>
<dbReference type="Pfam" id="PF03721">
    <property type="entry name" value="UDPG_MGDP_dh_N"/>
    <property type="match status" value="1"/>
</dbReference>
<dbReference type="InterPro" id="IPR014026">
    <property type="entry name" value="UDP-Glc/GDP-Man_DH_dimer"/>
</dbReference>
<evidence type="ECO:0000256" key="4">
    <source>
        <dbReference type="PIRNR" id="PIRNR000124"/>
    </source>
</evidence>
<dbReference type="Gene3D" id="3.40.50.720">
    <property type="entry name" value="NAD(P)-binding Rossmann-like Domain"/>
    <property type="match status" value="2"/>
</dbReference>
<comment type="similarity">
    <text evidence="1 4">Belongs to the UDP-glucose/GDP-mannose dehydrogenase family.</text>
</comment>
<name>A0AAW5R3T7_9HYPH</name>
<dbReference type="InterPro" id="IPR001732">
    <property type="entry name" value="UDP-Glc/GDP-Man_DH_N"/>
</dbReference>
<feature type="domain" description="UDP-glucose/GDP-mannose dehydrogenase C-terminal" evidence="5">
    <location>
        <begin position="314"/>
        <end position="414"/>
    </location>
</feature>
<dbReference type="SUPFAM" id="SSF52413">
    <property type="entry name" value="UDP-glucose/GDP-mannose dehydrogenase C-terminal domain"/>
    <property type="match status" value="1"/>
</dbReference>
<comment type="caution">
    <text evidence="6">The sequence shown here is derived from an EMBL/GenBank/DDBJ whole genome shotgun (WGS) entry which is preliminary data.</text>
</comment>
<proteinExistence type="inferred from homology"/>
<dbReference type="Proteomes" id="UP001320898">
    <property type="component" value="Unassembled WGS sequence"/>
</dbReference>
<dbReference type="Pfam" id="PF03720">
    <property type="entry name" value="UDPG_MGDP_dh_C"/>
    <property type="match status" value="1"/>
</dbReference>
<dbReference type="GO" id="GO:0016628">
    <property type="term" value="F:oxidoreductase activity, acting on the CH-CH group of donors, NAD or NADP as acceptor"/>
    <property type="evidence" value="ECO:0007669"/>
    <property type="project" value="InterPro"/>
</dbReference>
<accession>A0AAW5R3T7</accession>
<dbReference type="InterPro" id="IPR036291">
    <property type="entry name" value="NAD(P)-bd_dom_sf"/>
</dbReference>
<dbReference type="InterPro" id="IPR008927">
    <property type="entry name" value="6-PGluconate_DH-like_C_sf"/>
</dbReference>
<evidence type="ECO:0000259" key="5">
    <source>
        <dbReference type="SMART" id="SM00984"/>
    </source>
</evidence>
<keyword evidence="3" id="KW-0520">NAD</keyword>
<dbReference type="InterPro" id="IPR028359">
    <property type="entry name" value="UDP_ManNAc/GlcNAc_DH"/>
</dbReference>
<dbReference type="SUPFAM" id="SSF51735">
    <property type="entry name" value="NAD(P)-binding Rossmann-fold domains"/>
    <property type="match status" value="1"/>
</dbReference>
<dbReference type="RefSeq" id="WP_261616896.1">
    <property type="nucleotide sequence ID" value="NZ_JALIDZ010000007.1"/>
</dbReference>
<dbReference type="InterPro" id="IPR017476">
    <property type="entry name" value="UDP-Glc/GDP-Man"/>
</dbReference>
<dbReference type="InterPro" id="IPR036220">
    <property type="entry name" value="UDP-Glc/GDP-Man_DH_C_sf"/>
</dbReference>
<dbReference type="AlphaFoldDB" id="A0AAW5R3T7"/>
<dbReference type="GO" id="GO:0016616">
    <property type="term" value="F:oxidoreductase activity, acting on the CH-OH group of donors, NAD or NADP as acceptor"/>
    <property type="evidence" value="ECO:0007669"/>
    <property type="project" value="InterPro"/>
</dbReference>
<dbReference type="InterPro" id="IPR014027">
    <property type="entry name" value="UDP-Glc/GDP-Man_DH_C"/>
</dbReference>
<evidence type="ECO:0000313" key="7">
    <source>
        <dbReference type="Proteomes" id="UP001320898"/>
    </source>
</evidence>
<organism evidence="6 7">
    <name type="scientific">Microbaculum marinisediminis</name>
    <dbReference type="NCBI Taxonomy" id="2931392"/>
    <lineage>
        <taxon>Bacteria</taxon>
        <taxon>Pseudomonadati</taxon>
        <taxon>Pseudomonadota</taxon>
        <taxon>Alphaproteobacteria</taxon>
        <taxon>Hyphomicrobiales</taxon>
        <taxon>Tepidamorphaceae</taxon>
        <taxon>Microbaculum</taxon>
    </lineage>
</organism>
<dbReference type="SMART" id="SM00984">
    <property type="entry name" value="UDPG_MGDP_dh_C"/>
    <property type="match status" value="1"/>
</dbReference>
<dbReference type="PIRSF" id="PIRSF500136">
    <property type="entry name" value="UDP_ManNAc_DH"/>
    <property type="match status" value="1"/>
</dbReference>
<protein>
    <submittedName>
        <fullName evidence="6">Nucleotide sugar dehydrogenase</fullName>
    </submittedName>
</protein>